<organism evidence="4 5">
    <name type="scientific">Pyronema omphalodes (strain CBS 100304)</name>
    <name type="common">Pyronema confluens</name>
    <dbReference type="NCBI Taxonomy" id="1076935"/>
    <lineage>
        <taxon>Eukaryota</taxon>
        <taxon>Fungi</taxon>
        <taxon>Dikarya</taxon>
        <taxon>Ascomycota</taxon>
        <taxon>Pezizomycotina</taxon>
        <taxon>Pezizomycetes</taxon>
        <taxon>Pezizales</taxon>
        <taxon>Pyronemataceae</taxon>
        <taxon>Pyronema</taxon>
    </lineage>
</organism>
<evidence type="ECO:0000256" key="3">
    <source>
        <dbReference type="SAM" id="MobiDB-lite"/>
    </source>
</evidence>
<dbReference type="GO" id="GO:0034605">
    <property type="term" value="P:cellular response to heat"/>
    <property type="evidence" value="ECO:0007669"/>
    <property type="project" value="TreeGrafter"/>
</dbReference>
<dbReference type="InterPro" id="IPR006379">
    <property type="entry name" value="HAD-SF_hydro_IIB"/>
</dbReference>
<dbReference type="NCBIfam" id="TIGR00685">
    <property type="entry name" value="T6PP"/>
    <property type="match status" value="1"/>
</dbReference>
<dbReference type="Gene3D" id="3.40.50.2000">
    <property type="entry name" value="Glycogen Phosphorylase B"/>
    <property type="match status" value="2"/>
</dbReference>
<dbReference type="SUPFAM" id="SSF56784">
    <property type="entry name" value="HAD-like"/>
    <property type="match status" value="1"/>
</dbReference>
<dbReference type="GO" id="GO:0003825">
    <property type="term" value="F:alpha,alpha-trehalose-phosphate synthase (UDP-forming) activity"/>
    <property type="evidence" value="ECO:0007669"/>
    <property type="project" value="TreeGrafter"/>
</dbReference>
<evidence type="ECO:0000313" key="5">
    <source>
        <dbReference type="Proteomes" id="UP000018144"/>
    </source>
</evidence>
<dbReference type="Pfam" id="PF00982">
    <property type="entry name" value="Glyco_transf_20"/>
    <property type="match status" value="1"/>
</dbReference>
<reference evidence="4 5" key="1">
    <citation type="journal article" date="2013" name="PLoS Genet.">
        <title>The genome and development-dependent transcriptomes of Pyronema confluens: a window into fungal evolution.</title>
        <authorList>
            <person name="Traeger S."/>
            <person name="Altegoer F."/>
            <person name="Freitag M."/>
            <person name="Gabaldon T."/>
            <person name="Kempken F."/>
            <person name="Kumar A."/>
            <person name="Marcet-Houben M."/>
            <person name="Poggeler S."/>
            <person name="Stajich J.E."/>
            <person name="Nowrousian M."/>
        </authorList>
    </citation>
    <scope>NUCLEOTIDE SEQUENCE [LARGE SCALE GENOMIC DNA]</scope>
    <source>
        <strain evidence="5">CBS 100304</strain>
        <tissue evidence="4">Vegetative mycelium</tissue>
    </source>
</reference>
<dbReference type="InterPro" id="IPR023214">
    <property type="entry name" value="HAD_sf"/>
</dbReference>
<evidence type="ECO:0000256" key="1">
    <source>
        <dbReference type="ARBA" id="ARBA00005409"/>
    </source>
</evidence>
<dbReference type="PANTHER" id="PTHR10788">
    <property type="entry name" value="TREHALOSE-6-PHOSPHATE SYNTHASE"/>
    <property type="match status" value="1"/>
</dbReference>
<dbReference type="GO" id="GO:0005946">
    <property type="term" value="C:alpha,alpha-trehalose-phosphate synthase complex (UDP-forming)"/>
    <property type="evidence" value="ECO:0007669"/>
    <property type="project" value="TreeGrafter"/>
</dbReference>
<dbReference type="InterPro" id="IPR003337">
    <property type="entry name" value="Trehalose_PPase"/>
</dbReference>
<dbReference type="InterPro" id="IPR036412">
    <property type="entry name" value="HAD-like_sf"/>
</dbReference>
<dbReference type="FunFam" id="3.40.50.1000:FF:000052">
    <property type="entry name" value="Alpha,alpha-trehalose-phosphate synthase [UDP-forming] 6"/>
    <property type="match status" value="1"/>
</dbReference>
<protein>
    <submittedName>
        <fullName evidence="4">Similar to Trehalose-phosphatase acc. no. P31688</fullName>
    </submittedName>
</protein>
<comment type="similarity">
    <text evidence="1">In the N-terminal section; belongs to the glycosyltransferase 20 family.</text>
</comment>
<dbReference type="NCBIfam" id="TIGR01484">
    <property type="entry name" value="HAD-SF-IIB"/>
    <property type="match status" value="1"/>
</dbReference>
<dbReference type="eggNOG" id="KOG1050">
    <property type="taxonomic scope" value="Eukaryota"/>
</dbReference>
<evidence type="ECO:0000313" key="4">
    <source>
        <dbReference type="EMBL" id="CCX06339.1"/>
    </source>
</evidence>
<dbReference type="GO" id="GO:0005829">
    <property type="term" value="C:cytosol"/>
    <property type="evidence" value="ECO:0007669"/>
    <property type="project" value="TreeGrafter"/>
</dbReference>
<dbReference type="SUPFAM" id="SSF53756">
    <property type="entry name" value="UDP-Glycosyltransferase/glycogen phosphorylase"/>
    <property type="match status" value="1"/>
</dbReference>
<dbReference type="STRING" id="1076935.U4L870"/>
<accession>U4L870</accession>
<dbReference type="PANTHER" id="PTHR10788:SF123">
    <property type="entry name" value="TREHALOSE-PHOSPHATASE"/>
    <property type="match status" value="1"/>
</dbReference>
<dbReference type="Pfam" id="PF02358">
    <property type="entry name" value="Trehalose_PPase"/>
    <property type="match status" value="1"/>
</dbReference>
<sequence>MAARRPATTTKMSLPSALKQLSNVFSGSPLSQSASASEVALPDPADAPTGVQLSGNIISATFLTPYTIGYRRQAGATDNKHVTWELTPRRGSSALYDTLKHLALKENKWSHTIIGWTGEISEVDQDSKYNPTQHLQNSRLAQTGNPPPAQVAIAGKPTPPSALSARSKSYITPPPVPIVGDGDDRMTMKGDYSRVRTEEEQNPCVSQEERDELQKTLGVKCKDVGWDKIRAVWLGDERDGRICLTNMDRWMAYAEKVLWPTFHYIIPQTFPIAEGATLREKDWWKDYNKFNNAYADEIMKTYTPGDIIWIHDYHLLMLPEILRKRLGRDVHIGLFVHAPWPSSEIFRIISHRKQILTGMLAANMIAFQSETYKEHFISCCKRILGFGESLDKDGKITGVETYGSHCAVHALPIGIDYQKVRTAVTNPDVQDNMDKIQKGYGDRKIIVGRDRLDSVRGVLQKLRAFERFLENHPEWIDKVVLIQITSPSSLIESQAIELKVSELVSKINGRFGSLHYTPVQHYPQYLQPQEYFALLRVASLGLITSVRDGMNTASLEYIICQAETHGPVILSEFTGTAESLHDAIIVNPTNTAQVAFEINRCLTMSLADKKSHHKKLYDYVTTNTSQAWNTKFLRCLFDELERNASHPITPVLDFQKFLDAYKARKQRIFMFDYDGTLAPIVQDPEMAIPADRVVRTLKRLAQEPGNSVWIISGRDQKFLSTWLGHIDELGLSAEHGCFLRRPGATEWENLAEMMDMSWQKVAEAVFQKYTEKTAGSFIEKKNIAVTWHYRRAELGLGRHMAALCHKEMVEALAPWPVEVMEGKANLEVRPQALNKGEIVKSLVRDMKESFVFCAGDDRTDEDMFRVLNQLEDEEVLKGDVFAVTVGPSSKITEAKWHLLEPSDVVDAAGICAGVVDIADLAARGNEEKR</sequence>
<evidence type="ECO:0000256" key="2">
    <source>
        <dbReference type="ARBA" id="ARBA00006330"/>
    </source>
</evidence>
<dbReference type="GO" id="GO:0005992">
    <property type="term" value="P:trehalose biosynthetic process"/>
    <property type="evidence" value="ECO:0007669"/>
    <property type="project" value="InterPro"/>
</dbReference>
<dbReference type="OMA" id="VHPMPIE"/>
<dbReference type="Gene3D" id="3.30.70.1020">
    <property type="entry name" value="Trehalose-6-phosphate phosphatase related protein, domain 2"/>
    <property type="match status" value="1"/>
</dbReference>
<proteinExistence type="inferred from homology"/>
<feature type="region of interest" description="Disordered" evidence="3">
    <location>
        <begin position="157"/>
        <end position="182"/>
    </location>
</feature>
<dbReference type="CDD" id="cd01627">
    <property type="entry name" value="HAD_TPP"/>
    <property type="match status" value="1"/>
</dbReference>
<dbReference type="InterPro" id="IPR001830">
    <property type="entry name" value="Glyco_trans_20"/>
</dbReference>
<comment type="similarity">
    <text evidence="2">In the C-terminal section; belongs to the trehalose phosphatase family.</text>
</comment>
<keyword evidence="5" id="KW-1185">Reference proteome</keyword>
<gene>
    <name evidence="4" type="ORF">PCON_05926</name>
</gene>
<dbReference type="OrthoDB" id="755951at2759"/>
<dbReference type="Gene3D" id="3.40.50.1000">
    <property type="entry name" value="HAD superfamily/HAD-like"/>
    <property type="match status" value="1"/>
</dbReference>
<dbReference type="CDD" id="cd03788">
    <property type="entry name" value="GT20_TPS"/>
    <property type="match status" value="1"/>
</dbReference>
<name>U4L870_PYROM</name>
<dbReference type="Proteomes" id="UP000018144">
    <property type="component" value="Unassembled WGS sequence"/>
</dbReference>
<dbReference type="FunFam" id="3.40.50.2000:FF:000036">
    <property type="entry name" value="Alpha,alpha-trehalose-phosphate synthase subunit Tps2"/>
    <property type="match status" value="1"/>
</dbReference>
<dbReference type="AlphaFoldDB" id="U4L870"/>
<dbReference type="GO" id="GO:0031505">
    <property type="term" value="P:fungal-type cell wall organization"/>
    <property type="evidence" value="ECO:0007669"/>
    <property type="project" value="TreeGrafter"/>
</dbReference>
<dbReference type="EMBL" id="HF935285">
    <property type="protein sequence ID" value="CCX06339.1"/>
    <property type="molecule type" value="Genomic_DNA"/>
</dbReference>
<dbReference type="GO" id="GO:0004805">
    <property type="term" value="F:trehalose-phosphatase activity"/>
    <property type="evidence" value="ECO:0007669"/>
    <property type="project" value="TreeGrafter"/>
</dbReference>